<proteinExistence type="predicted"/>
<keyword evidence="2" id="KW-0812">Transmembrane</keyword>
<keyword evidence="4" id="KW-0472">Membrane</keyword>
<gene>
    <name evidence="6" type="ORF">AM593_07578</name>
</gene>
<evidence type="ECO:0000313" key="6">
    <source>
        <dbReference type="EMBL" id="OPL21691.1"/>
    </source>
</evidence>
<feature type="region of interest" description="Disordered" evidence="5">
    <location>
        <begin position="31"/>
        <end position="59"/>
    </location>
</feature>
<dbReference type="Proteomes" id="UP000266721">
    <property type="component" value="Unassembled WGS sequence"/>
</dbReference>
<keyword evidence="3" id="KW-0732">Signal</keyword>
<dbReference type="EMBL" id="KV589306">
    <property type="protein sequence ID" value="OPL21691.1"/>
    <property type="molecule type" value="Genomic_DNA"/>
</dbReference>
<protein>
    <submittedName>
        <fullName evidence="6">Uncharacterized protein</fullName>
    </submittedName>
</protein>
<evidence type="ECO:0000256" key="2">
    <source>
        <dbReference type="ARBA" id="ARBA00022692"/>
    </source>
</evidence>
<sequence length="265" mass="30399">NETTKSFETTKSHVTTKSYVITNSDSANLTATSTVTPETTTQNSPIGQTEVPSNTTTTTDHHTYYKSRMFSDPNGAFWNELHGHTRHSLSNDKHLVYSGKYYQPHGFLYMSPFTHRQLDYSYTHYIAPLMANFDTIGNHSEILYKDNGNSFVIEWRDIELNDQTEKGNYTFQIKYSFSCMIPERVVILISVNLPFSFNTNPKLIPDTNISAENWPVKIGLSDAFYYDVNSFFGFIRYIVKYHTVEFNLTSLEDNKVVILDPVPST</sequence>
<evidence type="ECO:0000256" key="1">
    <source>
        <dbReference type="ARBA" id="ARBA00004479"/>
    </source>
</evidence>
<comment type="subcellular location">
    <subcellularLocation>
        <location evidence="1">Membrane</location>
        <topology evidence="1">Single-pass type I membrane protein</topology>
    </subcellularLocation>
</comment>
<dbReference type="AlphaFoldDB" id="A0A3L5TR87"/>
<dbReference type="PANTHER" id="PTHR13055">
    <property type="entry name" value="TUMOR ENDOTHELIAL MARKER 7 RELATED"/>
    <property type="match status" value="1"/>
</dbReference>
<dbReference type="InterPro" id="IPR031152">
    <property type="entry name" value="PLXDC"/>
</dbReference>
<evidence type="ECO:0000256" key="5">
    <source>
        <dbReference type="SAM" id="MobiDB-lite"/>
    </source>
</evidence>
<dbReference type="PANTHER" id="PTHR13055:SF12">
    <property type="entry name" value="LD40707P"/>
    <property type="match status" value="1"/>
</dbReference>
<evidence type="ECO:0000313" key="7">
    <source>
        <dbReference type="Proteomes" id="UP000266721"/>
    </source>
</evidence>
<dbReference type="GO" id="GO:0016020">
    <property type="term" value="C:membrane"/>
    <property type="evidence" value="ECO:0007669"/>
    <property type="project" value="UniProtKB-SubCell"/>
</dbReference>
<feature type="non-terminal residue" evidence="6">
    <location>
        <position position="1"/>
    </location>
</feature>
<evidence type="ECO:0000256" key="4">
    <source>
        <dbReference type="ARBA" id="ARBA00022989"/>
    </source>
</evidence>
<evidence type="ECO:0000256" key="3">
    <source>
        <dbReference type="ARBA" id="ARBA00022729"/>
    </source>
</evidence>
<feature type="compositionally biased region" description="Low complexity" evidence="5">
    <location>
        <begin position="31"/>
        <end position="41"/>
    </location>
</feature>
<feature type="non-terminal residue" evidence="6">
    <location>
        <position position="265"/>
    </location>
</feature>
<feature type="compositionally biased region" description="Polar residues" evidence="5">
    <location>
        <begin position="42"/>
        <end position="54"/>
    </location>
</feature>
<keyword evidence="7" id="KW-1185">Reference proteome</keyword>
<name>A0A3L5TR87_MYTGA</name>
<keyword evidence="4" id="KW-1133">Transmembrane helix</keyword>
<comment type="caution">
    <text evidence="6">The sequence shown here is derived from an EMBL/GenBank/DDBJ whole genome shotgun (WGS) entry which is preliminary data.</text>
</comment>
<reference evidence="6 7" key="1">
    <citation type="journal article" date="2016" name="PLoS ONE">
        <title>A First Insight into the Genome of the Filter-Feeder Mussel Mytilus galloprovincialis.</title>
        <authorList>
            <person name="Murgarella M."/>
            <person name="Puiu D."/>
            <person name="Novoa B."/>
            <person name="Figueras A."/>
            <person name="Posada D."/>
            <person name="Canchaya C."/>
        </authorList>
    </citation>
    <scope>NUCLEOTIDE SEQUENCE [LARGE SCALE GENOMIC DNA]</scope>
    <source>
        <tissue evidence="6">Muscle</tissue>
    </source>
</reference>
<organism evidence="6 7">
    <name type="scientific">Mytilus galloprovincialis</name>
    <name type="common">Mediterranean mussel</name>
    <dbReference type="NCBI Taxonomy" id="29158"/>
    <lineage>
        <taxon>Eukaryota</taxon>
        <taxon>Metazoa</taxon>
        <taxon>Spiralia</taxon>
        <taxon>Lophotrochozoa</taxon>
        <taxon>Mollusca</taxon>
        <taxon>Bivalvia</taxon>
        <taxon>Autobranchia</taxon>
        <taxon>Pteriomorphia</taxon>
        <taxon>Mytilida</taxon>
        <taxon>Mytiloidea</taxon>
        <taxon>Mytilidae</taxon>
        <taxon>Mytilinae</taxon>
        <taxon>Mytilus</taxon>
    </lineage>
</organism>
<accession>A0A3L5TR87</accession>